<evidence type="ECO:0000313" key="1">
    <source>
        <dbReference type="EMBL" id="MEQ2157517.1"/>
    </source>
</evidence>
<keyword evidence="2" id="KW-1185">Reference proteome</keyword>
<sequence length="114" mass="13401">MPSTWLPPLSTIEVMQAVCMSITSVCTHMYRNGELFPTSCWNINSKRCIMKPLYKEAAFYLQLKFPINMKRPFLIVLVPDNRARHDIALLFQTHMGLIWHRWIVAPKHNEVLLF</sequence>
<organism evidence="1 2">
    <name type="scientific">Goodea atripinnis</name>
    <dbReference type="NCBI Taxonomy" id="208336"/>
    <lineage>
        <taxon>Eukaryota</taxon>
        <taxon>Metazoa</taxon>
        <taxon>Chordata</taxon>
        <taxon>Craniata</taxon>
        <taxon>Vertebrata</taxon>
        <taxon>Euteleostomi</taxon>
        <taxon>Actinopterygii</taxon>
        <taxon>Neopterygii</taxon>
        <taxon>Teleostei</taxon>
        <taxon>Neoteleostei</taxon>
        <taxon>Acanthomorphata</taxon>
        <taxon>Ovalentaria</taxon>
        <taxon>Atherinomorphae</taxon>
        <taxon>Cyprinodontiformes</taxon>
        <taxon>Goodeidae</taxon>
        <taxon>Goodea</taxon>
    </lineage>
</organism>
<protein>
    <submittedName>
        <fullName evidence="1">Uncharacterized protein</fullName>
    </submittedName>
</protein>
<dbReference type="Proteomes" id="UP001476798">
    <property type="component" value="Unassembled WGS sequence"/>
</dbReference>
<gene>
    <name evidence="1" type="ORF">GOODEAATRI_002595</name>
</gene>
<accession>A0ABV0MEH9</accession>
<evidence type="ECO:0000313" key="2">
    <source>
        <dbReference type="Proteomes" id="UP001476798"/>
    </source>
</evidence>
<dbReference type="EMBL" id="JAHRIO010000093">
    <property type="protein sequence ID" value="MEQ2157517.1"/>
    <property type="molecule type" value="Genomic_DNA"/>
</dbReference>
<proteinExistence type="predicted"/>
<name>A0ABV0MEH9_9TELE</name>
<reference evidence="1 2" key="1">
    <citation type="submission" date="2021-06" db="EMBL/GenBank/DDBJ databases">
        <authorList>
            <person name="Palmer J.M."/>
        </authorList>
    </citation>
    <scope>NUCLEOTIDE SEQUENCE [LARGE SCALE GENOMIC DNA]</scope>
    <source>
        <strain evidence="1 2">GA_2019</strain>
        <tissue evidence="1">Muscle</tissue>
    </source>
</reference>
<comment type="caution">
    <text evidence="1">The sequence shown here is derived from an EMBL/GenBank/DDBJ whole genome shotgun (WGS) entry which is preliminary data.</text>
</comment>